<protein>
    <submittedName>
        <fullName evidence="13">HD domain-containing protein</fullName>
    </submittedName>
</protein>
<keyword evidence="9" id="KW-0460">Magnesium</keyword>
<accession>A0AAW7ZLE8</accession>
<dbReference type="Pfam" id="PF01966">
    <property type="entry name" value="HD"/>
    <property type="match status" value="1"/>
</dbReference>
<dbReference type="PANTHER" id="PTHR47545:SF2">
    <property type="entry name" value="CC-ADDING TRNA NUCLEOTIDYLTRANSFERASE"/>
    <property type="match status" value="1"/>
</dbReference>
<dbReference type="GO" id="GO:0008033">
    <property type="term" value="P:tRNA processing"/>
    <property type="evidence" value="ECO:0007669"/>
    <property type="project" value="UniProtKB-KW"/>
</dbReference>
<dbReference type="InterPro" id="IPR006674">
    <property type="entry name" value="HD_domain"/>
</dbReference>
<evidence type="ECO:0000256" key="4">
    <source>
        <dbReference type="ARBA" id="ARBA00022679"/>
    </source>
</evidence>
<keyword evidence="14" id="KW-1185">Reference proteome</keyword>
<gene>
    <name evidence="13" type="ORF">P6N53_17310</name>
</gene>
<dbReference type="Proteomes" id="UP001172911">
    <property type="component" value="Unassembled WGS sequence"/>
</dbReference>
<sequence length="477" mass="54190">MWEILKQISSLASSLDCSLYLVGGTIRDKLLGYDPRDIDLVVSGSCLPLAELLAKELQGTVVVMDQERETVRVVVKPHYQIDLSPLKGNCIERDLLARDFTINALAIKLSDYNNEWISKLIDPLGGLQDIKLGLLRAVSNSSLLDDPLRVLRGVRLAARYNLSILPPTSVLIKQGARRIHESAGERIWQELASLLSLHHSYTWVDYMDRELELWHYLLPGRLRMEETRQNYYHVENVWRHSLRTMACLESIIKELPIILSNGQFLLEKLQAELAGRKSRMSVLKLATLLHDVGKPDTASTNENGTISFHGHPEAGLPYAEILAKQLKMSWLEKQYLLDLVRFHMKPLHLYTSRDKSDLAVYRLFRDLQPTPFDVLILSLADLTATYTAGERLSESSAYTSFCLKLIEEYSSRQNFYNPPSFLKGDDLLALGVPRGPMIGEYLEMLNEAQITGEVQDTHSAKKWISNKLTKRCLSPEC</sequence>
<evidence type="ECO:0000256" key="9">
    <source>
        <dbReference type="ARBA" id="ARBA00022842"/>
    </source>
</evidence>
<keyword evidence="10 11" id="KW-0694">RNA-binding</keyword>
<feature type="domain" description="HD/PDEase" evidence="12">
    <location>
        <begin position="233"/>
        <end position="395"/>
    </location>
</feature>
<dbReference type="InterPro" id="IPR003607">
    <property type="entry name" value="HD/PDEase_dom"/>
</dbReference>
<evidence type="ECO:0000313" key="13">
    <source>
        <dbReference type="EMBL" id="MDO7788970.1"/>
    </source>
</evidence>
<keyword evidence="3" id="KW-0820">tRNA-binding</keyword>
<dbReference type="CDD" id="cd00077">
    <property type="entry name" value="HDc"/>
    <property type="match status" value="1"/>
</dbReference>
<comment type="similarity">
    <text evidence="2 11">Belongs to the tRNA nucleotidyltransferase/poly(A) polymerase family.</text>
</comment>
<evidence type="ECO:0000256" key="11">
    <source>
        <dbReference type="RuleBase" id="RU003953"/>
    </source>
</evidence>
<evidence type="ECO:0000256" key="2">
    <source>
        <dbReference type="ARBA" id="ARBA00007265"/>
    </source>
</evidence>
<dbReference type="RefSeq" id="WP_304545385.1">
    <property type="nucleotide sequence ID" value="NZ_JARPTC010000029.1"/>
</dbReference>
<evidence type="ECO:0000259" key="12">
    <source>
        <dbReference type="SMART" id="SM00471"/>
    </source>
</evidence>
<evidence type="ECO:0000256" key="3">
    <source>
        <dbReference type="ARBA" id="ARBA00022555"/>
    </source>
</evidence>
<comment type="caution">
    <text evidence="13">The sequence shown here is derived from an EMBL/GenBank/DDBJ whole genome shotgun (WGS) entry which is preliminary data.</text>
</comment>
<evidence type="ECO:0000313" key="14">
    <source>
        <dbReference type="Proteomes" id="UP001172911"/>
    </source>
</evidence>
<dbReference type="SMART" id="SM00471">
    <property type="entry name" value="HDc"/>
    <property type="match status" value="1"/>
</dbReference>
<keyword evidence="8" id="KW-0547">Nucleotide-binding</keyword>
<reference evidence="13" key="1">
    <citation type="journal article" date="2023" name="J. Hazard. Mater.">
        <title>Anaerobic biodegradation of pyrene and benzo[a]pyrene by a new sulfate-reducing Desulforamulus aquiferis strain DSA.</title>
        <authorList>
            <person name="Zhang Z."/>
            <person name="Sun J."/>
            <person name="Gong X."/>
            <person name="Wang C."/>
            <person name="Wang H."/>
        </authorList>
    </citation>
    <scope>NUCLEOTIDE SEQUENCE</scope>
    <source>
        <strain evidence="13">DSA</strain>
    </source>
</reference>
<reference evidence="13" key="2">
    <citation type="submission" date="2023-03" db="EMBL/GenBank/DDBJ databases">
        <authorList>
            <person name="Zhang Z."/>
        </authorList>
    </citation>
    <scope>NUCLEOTIDE SEQUENCE</scope>
    <source>
        <strain evidence="13">DSA</strain>
    </source>
</reference>
<keyword evidence="6" id="KW-0548">Nucleotidyltransferase</keyword>
<dbReference type="InterPro" id="IPR032828">
    <property type="entry name" value="PolyA_RNA-bd"/>
</dbReference>
<dbReference type="EMBL" id="JARPTC010000029">
    <property type="protein sequence ID" value="MDO7788970.1"/>
    <property type="molecule type" value="Genomic_DNA"/>
</dbReference>
<dbReference type="AlphaFoldDB" id="A0AAW7ZLE8"/>
<evidence type="ECO:0000256" key="8">
    <source>
        <dbReference type="ARBA" id="ARBA00022741"/>
    </source>
</evidence>
<evidence type="ECO:0000256" key="5">
    <source>
        <dbReference type="ARBA" id="ARBA00022694"/>
    </source>
</evidence>
<dbReference type="GO" id="GO:0046872">
    <property type="term" value="F:metal ion binding"/>
    <property type="evidence" value="ECO:0007669"/>
    <property type="project" value="UniProtKB-KW"/>
</dbReference>
<evidence type="ECO:0000256" key="10">
    <source>
        <dbReference type="ARBA" id="ARBA00022884"/>
    </source>
</evidence>
<dbReference type="SUPFAM" id="SSF81891">
    <property type="entry name" value="Poly A polymerase C-terminal region-like"/>
    <property type="match status" value="1"/>
</dbReference>
<evidence type="ECO:0000256" key="1">
    <source>
        <dbReference type="ARBA" id="ARBA00001946"/>
    </source>
</evidence>
<dbReference type="PANTHER" id="PTHR47545">
    <property type="entry name" value="MULTIFUNCTIONAL CCA PROTEIN"/>
    <property type="match status" value="1"/>
</dbReference>
<dbReference type="InterPro" id="IPR043519">
    <property type="entry name" value="NT_sf"/>
</dbReference>
<dbReference type="Gene3D" id="3.30.460.10">
    <property type="entry name" value="Beta Polymerase, domain 2"/>
    <property type="match status" value="1"/>
</dbReference>
<dbReference type="GO" id="GO:0000166">
    <property type="term" value="F:nucleotide binding"/>
    <property type="evidence" value="ECO:0007669"/>
    <property type="project" value="UniProtKB-KW"/>
</dbReference>
<keyword evidence="7" id="KW-0479">Metal-binding</keyword>
<name>A0AAW7ZLE8_9FIRM</name>
<keyword evidence="5" id="KW-0819">tRNA processing</keyword>
<dbReference type="Pfam" id="PF12627">
    <property type="entry name" value="PolyA_pol_RNAbd"/>
    <property type="match status" value="1"/>
</dbReference>
<dbReference type="GO" id="GO:0016779">
    <property type="term" value="F:nucleotidyltransferase activity"/>
    <property type="evidence" value="ECO:0007669"/>
    <property type="project" value="UniProtKB-KW"/>
</dbReference>
<dbReference type="InterPro" id="IPR002646">
    <property type="entry name" value="PolA_pol_head_dom"/>
</dbReference>
<comment type="cofactor">
    <cofactor evidence="1">
        <name>Mg(2+)</name>
        <dbReference type="ChEBI" id="CHEBI:18420"/>
    </cofactor>
</comment>
<dbReference type="InterPro" id="IPR050124">
    <property type="entry name" value="tRNA_CCA-adding_enzyme"/>
</dbReference>
<evidence type="ECO:0000256" key="7">
    <source>
        <dbReference type="ARBA" id="ARBA00022723"/>
    </source>
</evidence>
<dbReference type="SUPFAM" id="SSF81301">
    <property type="entry name" value="Nucleotidyltransferase"/>
    <property type="match status" value="1"/>
</dbReference>
<dbReference type="GO" id="GO:0000049">
    <property type="term" value="F:tRNA binding"/>
    <property type="evidence" value="ECO:0007669"/>
    <property type="project" value="UniProtKB-KW"/>
</dbReference>
<dbReference type="Pfam" id="PF01743">
    <property type="entry name" value="PolyA_pol"/>
    <property type="match status" value="1"/>
</dbReference>
<dbReference type="CDD" id="cd05398">
    <property type="entry name" value="NT_ClassII-CCAase"/>
    <property type="match status" value="1"/>
</dbReference>
<keyword evidence="4 11" id="KW-0808">Transferase</keyword>
<organism evidence="13 14">
    <name type="scientific">Desulforamulus aquiferis</name>
    <dbReference type="NCBI Taxonomy" id="1397668"/>
    <lineage>
        <taxon>Bacteria</taxon>
        <taxon>Bacillati</taxon>
        <taxon>Bacillota</taxon>
        <taxon>Clostridia</taxon>
        <taxon>Eubacteriales</taxon>
        <taxon>Peptococcaceae</taxon>
        <taxon>Desulforamulus</taxon>
    </lineage>
</organism>
<evidence type="ECO:0000256" key="6">
    <source>
        <dbReference type="ARBA" id="ARBA00022695"/>
    </source>
</evidence>
<proteinExistence type="inferred from homology"/>
<dbReference type="Gene3D" id="1.10.3090.10">
    <property type="entry name" value="cca-adding enzyme, domain 2"/>
    <property type="match status" value="1"/>
</dbReference>